<dbReference type="InterPro" id="IPR050312">
    <property type="entry name" value="IolE/XylAMocC-like"/>
</dbReference>
<dbReference type="OrthoDB" id="9798407at2"/>
<dbReference type="EMBL" id="NOWF01000003">
    <property type="protein sequence ID" value="OYD08445.1"/>
    <property type="molecule type" value="Genomic_DNA"/>
</dbReference>
<dbReference type="SUPFAM" id="SSF51658">
    <property type="entry name" value="Xylose isomerase-like"/>
    <property type="match status" value="1"/>
</dbReference>
<dbReference type="Proteomes" id="UP000215459">
    <property type="component" value="Unassembled WGS sequence"/>
</dbReference>
<dbReference type="InterPro" id="IPR013022">
    <property type="entry name" value="Xyl_isomerase-like_TIM-brl"/>
</dbReference>
<dbReference type="Gene3D" id="3.20.20.150">
    <property type="entry name" value="Divalent-metal-dependent TIM barrel enzymes"/>
    <property type="match status" value="1"/>
</dbReference>
<protein>
    <recommendedName>
        <fullName evidence="1">Xylose isomerase-like TIM barrel domain-containing protein</fullName>
    </recommendedName>
</protein>
<sequence length="254" mass="28617">MSRHQIGLQMYTLRDACAENFPGTLHKVAKLGYQGVEFSGFYHRSAAEVKKIIDDLGLVPVSSHVGIDDLRNRLPETLEFHRQIGCDYIVCPWIDPSVYRDPTTARAFIQELAEIGAEVGRQGLRFGYHNHAFELESRLEGTTALDVLFNETDSSTVLAELDLYWVRKGGKDEIQYIRQHAGRVPVVHLKDMEKGEEGFFTEVGTGLLDLDAVFAAGESAGVDWYMVEQDECRTRSPMESVKISIEHLKERGLV</sequence>
<organism evidence="2 3">
    <name type="scientific">Paludifilum halophilum</name>
    <dbReference type="NCBI Taxonomy" id="1642702"/>
    <lineage>
        <taxon>Bacteria</taxon>
        <taxon>Bacillati</taxon>
        <taxon>Bacillota</taxon>
        <taxon>Bacilli</taxon>
        <taxon>Bacillales</taxon>
        <taxon>Thermoactinomycetaceae</taxon>
        <taxon>Paludifilum</taxon>
    </lineage>
</organism>
<reference evidence="2 3" key="1">
    <citation type="submission" date="2017-07" db="EMBL/GenBank/DDBJ databases">
        <title>The genome sequence of Paludifilum halophilum highlights mechanisms for microbial adaptation to high salt environemnts.</title>
        <authorList>
            <person name="Belbahri L."/>
        </authorList>
    </citation>
    <scope>NUCLEOTIDE SEQUENCE [LARGE SCALE GENOMIC DNA]</scope>
    <source>
        <strain evidence="2 3">DSM 102817</strain>
    </source>
</reference>
<keyword evidence="3" id="KW-1185">Reference proteome</keyword>
<evidence type="ECO:0000313" key="2">
    <source>
        <dbReference type="EMBL" id="OYD08445.1"/>
    </source>
</evidence>
<evidence type="ECO:0000259" key="1">
    <source>
        <dbReference type="Pfam" id="PF01261"/>
    </source>
</evidence>
<gene>
    <name evidence="2" type="ORF">CHM34_06330</name>
</gene>
<dbReference type="AlphaFoldDB" id="A0A235BA38"/>
<comment type="caution">
    <text evidence="2">The sequence shown here is derived from an EMBL/GenBank/DDBJ whole genome shotgun (WGS) entry which is preliminary data.</text>
</comment>
<evidence type="ECO:0000313" key="3">
    <source>
        <dbReference type="Proteomes" id="UP000215459"/>
    </source>
</evidence>
<name>A0A235BA38_9BACL</name>
<dbReference type="InterPro" id="IPR036237">
    <property type="entry name" value="Xyl_isomerase-like_sf"/>
</dbReference>
<feature type="domain" description="Xylose isomerase-like TIM barrel" evidence="1">
    <location>
        <begin position="26"/>
        <end position="250"/>
    </location>
</feature>
<accession>A0A235BA38</accession>
<dbReference type="PANTHER" id="PTHR12110:SF41">
    <property type="entry name" value="INOSOSE DEHYDRATASE"/>
    <property type="match status" value="1"/>
</dbReference>
<dbReference type="RefSeq" id="WP_094263750.1">
    <property type="nucleotide sequence ID" value="NZ_NOWF01000003.1"/>
</dbReference>
<dbReference type="Pfam" id="PF01261">
    <property type="entry name" value="AP_endonuc_2"/>
    <property type="match status" value="1"/>
</dbReference>
<dbReference type="PANTHER" id="PTHR12110">
    <property type="entry name" value="HYDROXYPYRUVATE ISOMERASE"/>
    <property type="match status" value="1"/>
</dbReference>
<proteinExistence type="predicted"/>